<keyword evidence="1" id="KW-0175">Coiled coil</keyword>
<dbReference type="Proteomes" id="UP001454036">
    <property type="component" value="Unassembled WGS sequence"/>
</dbReference>
<proteinExistence type="predicted"/>
<gene>
    <name evidence="2" type="ORF">LIER_23592</name>
</gene>
<organism evidence="2 3">
    <name type="scientific">Lithospermum erythrorhizon</name>
    <name type="common">Purple gromwell</name>
    <name type="synonym">Lithospermum officinale var. erythrorhizon</name>
    <dbReference type="NCBI Taxonomy" id="34254"/>
    <lineage>
        <taxon>Eukaryota</taxon>
        <taxon>Viridiplantae</taxon>
        <taxon>Streptophyta</taxon>
        <taxon>Embryophyta</taxon>
        <taxon>Tracheophyta</taxon>
        <taxon>Spermatophyta</taxon>
        <taxon>Magnoliopsida</taxon>
        <taxon>eudicotyledons</taxon>
        <taxon>Gunneridae</taxon>
        <taxon>Pentapetalae</taxon>
        <taxon>asterids</taxon>
        <taxon>lamiids</taxon>
        <taxon>Boraginales</taxon>
        <taxon>Boraginaceae</taxon>
        <taxon>Boraginoideae</taxon>
        <taxon>Lithospermeae</taxon>
        <taxon>Lithospermum</taxon>
    </lineage>
</organism>
<comment type="caution">
    <text evidence="2">The sequence shown here is derived from an EMBL/GenBank/DDBJ whole genome shotgun (WGS) entry which is preliminary data.</text>
</comment>
<evidence type="ECO:0000313" key="3">
    <source>
        <dbReference type="Proteomes" id="UP001454036"/>
    </source>
</evidence>
<evidence type="ECO:0000256" key="1">
    <source>
        <dbReference type="SAM" id="Coils"/>
    </source>
</evidence>
<feature type="coiled-coil region" evidence="1">
    <location>
        <begin position="12"/>
        <end position="103"/>
    </location>
</feature>
<reference evidence="2 3" key="1">
    <citation type="submission" date="2024-01" db="EMBL/GenBank/DDBJ databases">
        <title>The complete chloroplast genome sequence of Lithospermum erythrorhizon: insights into the phylogenetic relationship among Boraginaceae species and the maternal lineages of purple gromwells.</title>
        <authorList>
            <person name="Okada T."/>
            <person name="Watanabe K."/>
        </authorList>
    </citation>
    <scope>NUCLEOTIDE SEQUENCE [LARGE SCALE GENOMIC DNA]</scope>
</reference>
<sequence length="192" mass="21530">MKKSLSHKSGLIEGLDKELTTLKKEFEETSQHSAKRAKIVNDLNKELASEKEAAKSLADERAAERDDSLARYGKSEQARAADIRRATEALQQATKERDAALASVSLARVQFANQKIREFLNSPNYVSKVNGECAAYFTSLALDHEDRFLDLVTLFYEVKASKLIGIGIFLLKKIPLMRKRLKTWSSQPLSNA</sequence>
<evidence type="ECO:0000313" key="2">
    <source>
        <dbReference type="EMBL" id="GAA0169022.1"/>
    </source>
</evidence>
<protein>
    <submittedName>
        <fullName evidence="2">Uncharacterized protein</fullName>
    </submittedName>
</protein>
<name>A0AAV3R1Y4_LITER</name>
<accession>A0AAV3R1Y4</accession>
<keyword evidence="3" id="KW-1185">Reference proteome</keyword>
<dbReference type="AlphaFoldDB" id="A0AAV3R1Y4"/>
<dbReference type="EMBL" id="BAABME010006684">
    <property type="protein sequence ID" value="GAA0169022.1"/>
    <property type="molecule type" value="Genomic_DNA"/>
</dbReference>